<sequence>MPSIDDPAPAGPDNHIEQPTSLPFPPVTKAHVMNCAYHNWWPKYRTITPKSRMIPLSQPFLDYLRADGIILPDDDQPPPTDWDSDSGVFSASDNPDAEDDDDEDETDVAEGWRNIHGAIKRTIDELGGRVVPKLNWSAPKDATWMNANTMDCRSPNDVYLLLKSSDFITHDLEYAFDDAEDTPDLSIQQSEIPYYLVLRKTVPNFNPSVEFRCFVRNSKLLGICQRDLNHFDFLSKMEGRLQSLIQEFFDVRLRETFEDENFVFDVYVPSPYTKVWLVDINPWAPRTDPILYSWLELLTMPEPPDREVDEPEDLSASGAEEFVRLRIRRTSEVERMNAERPIQELKDYHAEAADDSDDSDVEDVWLPELRLVRKTDPEAYSFATPQYSAHKMPKDVVEAGASGEGLREFAKEWQDILARRQEEDRRVEDSSEDGE</sequence>
<evidence type="ECO:0000313" key="3">
    <source>
        <dbReference type="EMBL" id="KAH9832787.1"/>
    </source>
</evidence>
<dbReference type="AlphaFoldDB" id="A0A9W7W3Y8"/>
<dbReference type="GO" id="GO:0005737">
    <property type="term" value="C:cytoplasm"/>
    <property type="evidence" value="ECO:0007669"/>
    <property type="project" value="TreeGrafter"/>
</dbReference>
<dbReference type="EMBL" id="RIBY02001112">
    <property type="protein sequence ID" value="KAH9832787.1"/>
    <property type="molecule type" value="Genomic_DNA"/>
</dbReference>
<reference evidence="3 4" key="1">
    <citation type="journal article" date="2018" name="IMA Fungus">
        <title>IMA Genome-F 10: Nine draft genome sequences of Claviceps purpurea s.lat., including C. arundinis, C. humidiphila, and C. cf. spartinae, pseudomolecules for the pitch canker pathogen Fusarium circinatum, draft genome of Davidsoniella eucalypti, Grosmannia galeiformis, Quambalaria eucalypti, and Teratosphaeria destructans.</title>
        <authorList>
            <person name="Wingfield B.D."/>
            <person name="Liu M."/>
            <person name="Nguyen H.D."/>
            <person name="Lane F.A."/>
            <person name="Morgan S.W."/>
            <person name="De Vos L."/>
            <person name="Wilken P.M."/>
            <person name="Duong T.A."/>
            <person name="Aylward J."/>
            <person name="Coetzee M.P."/>
            <person name="Dadej K."/>
            <person name="De Beer Z.W."/>
            <person name="Findlay W."/>
            <person name="Havenga M."/>
            <person name="Kolarik M."/>
            <person name="Menzies J.G."/>
            <person name="Naidoo K."/>
            <person name="Pochopski O."/>
            <person name="Shoukouhi P."/>
            <person name="Santana Q.C."/>
            <person name="Seifert K.A."/>
            <person name="Soal N."/>
            <person name="Steenkamp E.T."/>
            <person name="Tatham C.T."/>
            <person name="van der Nest M.A."/>
            <person name="Wingfield M.J."/>
        </authorList>
    </citation>
    <scope>NUCLEOTIDE SEQUENCE [LARGE SCALE GENOMIC DNA]</scope>
    <source>
        <strain evidence="3">CMW44962</strain>
    </source>
</reference>
<evidence type="ECO:0000313" key="4">
    <source>
        <dbReference type="Proteomes" id="UP001138500"/>
    </source>
</evidence>
<comment type="caution">
    <text evidence="3">The sequence shown here is derived from an EMBL/GenBank/DDBJ whole genome shotgun (WGS) entry which is preliminary data.</text>
</comment>
<name>A0A9W7W3Y8_9PEZI</name>
<organism evidence="3 4">
    <name type="scientific">Teratosphaeria destructans</name>
    <dbReference type="NCBI Taxonomy" id="418781"/>
    <lineage>
        <taxon>Eukaryota</taxon>
        <taxon>Fungi</taxon>
        <taxon>Dikarya</taxon>
        <taxon>Ascomycota</taxon>
        <taxon>Pezizomycotina</taxon>
        <taxon>Dothideomycetes</taxon>
        <taxon>Dothideomycetidae</taxon>
        <taxon>Mycosphaerellales</taxon>
        <taxon>Teratosphaeriaceae</taxon>
        <taxon>Teratosphaeria</taxon>
    </lineage>
</organism>
<dbReference type="PANTHER" id="PTHR15323:SF6">
    <property type="entry name" value="CELL DIVISION CYCLE PROTEIN 123 HOMOLOG"/>
    <property type="match status" value="1"/>
</dbReference>
<proteinExistence type="inferred from homology"/>
<feature type="region of interest" description="Disordered" evidence="2">
    <location>
        <begin position="1"/>
        <end position="23"/>
    </location>
</feature>
<dbReference type="PANTHER" id="PTHR15323">
    <property type="entry name" value="D123 PROTEIN"/>
    <property type="match status" value="1"/>
</dbReference>
<feature type="region of interest" description="Disordered" evidence="2">
    <location>
        <begin position="69"/>
        <end position="107"/>
    </location>
</feature>
<keyword evidence="3" id="KW-0132">Cell division</keyword>
<gene>
    <name evidence="3" type="ORF">Tdes44962_MAKER00268</name>
</gene>
<dbReference type="InterPro" id="IPR009772">
    <property type="entry name" value="CDC123"/>
</dbReference>
<keyword evidence="3" id="KW-0131">Cell cycle</keyword>
<evidence type="ECO:0000256" key="1">
    <source>
        <dbReference type="ARBA" id="ARBA00011047"/>
    </source>
</evidence>
<feature type="compositionally biased region" description="Acidic residues" evidence="2">
    <location>
        <begin position="95"/>
        <end position="107"/>
    </location>
</feature>
<dbReference type="GO" id="GO:0051301">
    <property type="term" value="P:cell division"/>
    <property type="evidence" value="ECO:0007669"/>
    <property type="project" value="UniProtKB-KW"/>
</dbReference>
<protein>
    <submittedName>
        <fullName evidence="3">Cell division cycle protein</fullName>
    </submittedName>
</protein>
<accession>A0A9W7W3Y8</accession>
<keyword evidence="4" id="KW-1185">Reference proteome</keyword>
<reference evidence="3 4" key="2">
    <citation type="journal article" date="2021" name="Curr. Genet.">
        <title>Genetic response to nitrogen starvation in the aggressive Eucalyptus foliar pathogen Teratosphaeria destructans.</title>
        <authorList>
            <person name="Havenga M."/>
            <person name="Wingfield B.D."/>
            <person name="Wingfield M.J."/>
            <person name="Dreyer L.L."/>
            <person name="Roets F."/>
            <person name="Aylward J."/>
        </authorList>
    </citation>
    <scope>NUCLEOTIDE SEQUENCE [LARGE SCALE GENOMIC DNA]</scope>
    <source>
        <strain evidence="3">CMW44962</strain>
    </source>
</reference>
<dbReference type="Proteomes" id="UP001138500">
    <property type="component" value="Unassembled WGS sequence"/>
</dbReference>
<dbReference type="OrthoDB" id="360540at2759"/>
<dbReference type="Pfam" id="PF07065">
    <property type="entry name" value="D123"/>
    <property type="match status" value="1"/>
</dbReference>
<evidence type="ECO:0000256" key="2">
    <source>
        <dbReference type="SAM" id="MobiDB-lite"/>
    </source>
</evidence>
<comment type="similarity">
    <text evidence="1">Belongs to the CDC123 family.</text>
</comment>